<dbReference type="STRING" id="298654.FraEuI1c_0986"/>
<dbReference type="HOGENOM" id="CLU_029927_4_2_11"/>
<sequence length="470" mass="51341">MSSSTPANDPAASTVFDRLLRETGMSDTRFAKQVNSRARHHRRIELGLARTTVGHWRRGMRPRDPMVAELAAAEVSALVGYPVLPADLGWRGEHYGREDLGLNVADAPVETVRTLAGLTGRDMRRRDMLQDGPAFVASAFAEPVLSSITGVVRRAMQLSTEVSTSSAAMIRDMTETFRRLDARFGSGEIRSQVVTFLHDRTRAAMRDNPDADLCGALAELTQFGGWLAQDSDRQALAQRYYIQALSLAEHADDAQLAGRVLAAMSDQAARLGYERQGLSMARAAVDRAHRRAAPTVEAMLYDKHAWACAQAKDEAGCVGALNAMERAIGRGADADEPAWAAHYNAGDVAECVGHCYLLLDRPERAAEYLVEARVLQDSSRARTRSYAEADLAIAYLRGQSPDLEAALEAGQRAVEFAGPVSSVRVTDKLRELDTAFAPYRATSADVQEWRADAAQIVDRFPTSRRPGPLD</sequence>
<evidence type="ECO:0000313" key="1">
    <source>
        <dbReference type="EMBL" id="ADP79059.1"/>
    </source>
</evidence>
<evidence type="ECO:0000313" key="2">
    <source>
        <dbReference type="Proteomes" id="UP000002484"/>
    </source>
</evidence>
<name>E3IYS1_PSEI1</name>
<dbReference type="AlphaFoldDB" id="E3IYS1"/>
<keyword evidence="2" id="KW-1185">Reference proteome</keyword>
<dbReference type="Proteomes" id="UP000002484">
    <property type="component" value="Chromosome"/>
</dbReference>
<reference evidence="1 2" key="1">
    <citation type="submission" date="2010-10" db="EMBL/GenBank/DDBJ databases">
        <title>Complete sequence of Frankia sp. EuI1c.</title>
        <authorList>
            <consortium name="US DOE Joint Genome Institute"/>
            <person name="Lucas S."/>
            <person name="Copeland A."/>
            <person name="Lapidus A."/>
            <person name="Cheng J.-F."/>
            <person name="Bruce D."/>
            <person name="Goodwin L."/>
            <person name="Pitluck S."/>
            <person name="Chertkov O."/>
            <person name="Detter J.C."/>
            <person name="Han C."/>
            <person name="Tapia R."/>
            <person name="Land M."/>
            <person name="Hauser L."/>
            <person name="Jeffries C."/>
            <person name="Kyrpides N."/>
            <person name="Ivanova N."/>
            <person name="Mikhailova N."/>
            <person name="Beauchemin N."/>
            <person name="Sen A."/>
            <person name="Sur S.A."/>
            <person name="Gtari M."/>
            <person name="Wall L."/>
            <person name="Tisa L."/>
            <person name="Woyke T."/>
        </authorList>
    </citation>
    <scope>NUCLEOTIDE SEQUENCE [LARGE SCALE GENOMIC DNA]</scope>
    <source>
        <strain evidence="2">DSM 45817 / CECT 9037 / EuI1c</strain>
    </source>
</reference>
<organism evidence="1 2">
    <name type="scientific">Pseudofrankia inefficax (strain DSM 45817 / CECT 9037 / DDB 130130 / EuI1c)</name>
    <name type="common">Frankia inefficax</name>
    <dbReference type="NCBI Taxonomy" id="298654"/>
    <lineage>
        <taxon>Bacteria</taxon>
        <taxon>Bacillati</taxon>
        <taxon>Actinomycetota</taxon>
        <taxon>Actinomycetes</taxon>
        <taxon>Frankiales</taxon>
        <taxon>Frankiaceae</taxon>
        <taxon>Pseudofrankia</taxon>
    </lineage>
</organism>
<dbReference type="InterPro" id="IPR011990">
    <property type="entry name" value="TPR-like_helical_dom_sf"/>
</dbReference>
<accession>E3IYS1</accession>
<gene>
    <name evidence="1" type="ordered locus">FraEuI1c_0986</name>
</gene>
<dbReference type="EMBL" id="CP002299">
    <property type="protein sequence ID" value="ADP79059.1"/>
    <property type="molecule type" value="Genomic_DNA"/>
</dbReference>
<proteinExistence type="predicted"/>
<dbReference type="eggNOG" id="COG0457">
    <property type="taxonomic scope" value="Bacteria"/>
</dbReference>
<dbReference type="KEGG" id="fri:FraEuI1c_0986"/>
<dbReference type="OrthoDB" id="3213425at2"/>
<protein>
    <submittedName>
        <fullName evidence="1">Putative transcriptional regulator</fullName>
    </submittedName>
</protein>
<dbReference type="SUPFAM" id="SSF48452">
    <property type="entry name" value="TPR-like"/>
    <property type="match status" value="1"/>
</dbReference>
<dbReference type="InParanoid" id="E3IYS1"/>